<proteinExistence type="predicted"/>
<dbReference type="RefSeq" id="WP_244976702.1">
    <property type="nucleotide sequence ID" value="NZ_CADILD010000002.1"/>
</dbReference>
<evidence type="ECO:0000256" key="1">
    <source>
        <dbReference type="SAM" id="Phobius"/>
    </source>
</evidence>
<dbReference type="AlphaFoldDB" id="A0A6S7DGX2"/>
<accession>A0A6S7DGX2</accession>
<sequence length="151" mass="15077">MTGTTTPRRRIAAPAASAARALASLWLACVAAMLIGLLIDTQRTPAPLLASECGAPGGWWDMAWRHAVLMPATTAAMALAALAPWPGAPAMIGRLGCAVLMAVGMVLGARLGVLAAQALAGPPFAGLVLGMTVGMAAALAPLAGLRQGACR</sequence>
<protein>
    <submittedName>
        <fullName evidence="2">Uncharacterized protein</fullName>
    </submittedName>
</protein>
<keyword evidence="1" id="KW-1133">Transmembrane helix</keyword>
<organism evidence="2 3">
    <name type="scientific">Achromobacter piechaudii</name>
    <dbReference type="NCBI Taxonomy" id="72556"/>
    <lineage>
        <taxon>Bacteria</taxon>
        <taxon>Pseudomonadati</taxon>
        <taxon>Pseudomonadota</taxon>
        <taxon>Betaproteobacteria</taxon>
        <taxon>Burkholderiales</taxon>
        <taxon>Alcaligenaceae</taxon>
        <taxon>Achromobacter</taxon>
    </lineage>
</organism>
<feature type="transmembrane region" description="Helical" evidence="1">
    <location>
        <begin position="124"/>
        <end position="145"/>
    </location>
</feature>
<dbReference type="EMBL" id="CADILD010000002">
    <property type="protein sequence ID" value="CAB3883761.1"/>
    <property type="molecule type" value="Genomic_DNA"/>
</dbReference>
<feature type="transmembrane region" description="Helical" evidence="1">
    <location>
        <begin position="21"/>
        <end position="39"/>
    </location>
</feature>
<evidence type="ECO:0000313" key="3">
    <source>
        <dbReference type="Proteomes" id="UP000494105"/>
    </source>
</evidence>
<reference evidence="2 3" key="1">
    <citation type="submission" date="2020-04" db="EMBL/GenBank/DDBJ databases">
        <authorList>
            <person name="De Canck E."/>
        </authorList>
    </citation>
    <scope>NUCLEOTIDE SEQUENCE [LARGE SCALE GENOMIC DNA]</scope>
    <source>
        <strain evidence="2 3">LMG 1861</strain>
    </source>
</reference>
<gene>
    <name evidence="2" type="ORF">LMG1861_03412</name>
</gene>
<keyword evidence="1" id="KW-0812">Transmembrane</keyword>
<dbReference type="Proteomes" id="UP000494105">
    <property type="component" value="Unassembled WGS sequence"/>
</dbReference>
<feature type="transmembrane region" description="Helical" evidence="1">
    <location>
        <begin position="64"/>
        <end position="83"/>
    </location>
</feature>
<evidence type="ECO:0000313" key="2">
    <source>
        <dbReference type="EMBL" id="CAB3883761.1"/>
    </source>
</evidence>
<keyword evidence="1" id="KW-0472">Membrane</keyword>
<name>A0A6S7DGX2_9BURK</name>
<feature type="transmembrane region" description="Helical" evidence="1">
    <location>
        <begin position="95"/>
        <end position="118"/>
    </location>
</feature>